<accession>A0A4P1RPT7</accession>
<dbReference type="AlphaFoldDB" id="A0A4P1RPT7"/>
<proteinExistence type="predicted"/>
<gene>
    <name evidence="2" type="ORF">TanjilG_28632</name>
</gene>
<organism evidence="2 3">
    <name type="scientific">Lupinus angustifolius</name>
    <name type="common">Narrow-leaved blue lupine</name>
    <dbReference type="NCBI Taxonomy" id="3871"/>
    <lineage>
        <taxon>Eukaryota</taxon>
        <taxon>Viridiplantae</taxon>
        <taxon>Streptophyta</taxon>
        <taxon>Embryophyta</taxon>
        <taxon>Tracheophyta</taxon>
        <taxon>Spermatophyta</taxon>
        <taxon>Magnoliopsida</taxon>
        <taxon>eudicotyledons</taxon>
        <taxon>Gunneridae</taxon>
        <taxon>Pentapetalae</taxon>
        <taxon>rosids</taxon>
        <taxon>fabids</taxon>
        <taxon>Fabales</taxon>
        <taxon>Fabaceae</taxon>
        <taxon>Papilionoideae</taxon>
        <taxon>50 kb inversion clade</taxon>
        <taxon>genistoids sensu lato</taxon>
        <taxon>core genistoids</taxon>
        <taxon>Genisteae</taxon>
        <taxon>Lupinus</taxon>
    </lineage>
</organism>
<keyword evidence="3" id="KW-1185">Reference proteome</keyword>
<reference evidence="2 3" key="1">
    <citation type="journal article" date="2017" name="Plant Biotechnol. J.">
        <title>A comprehensive draft genome sequence for lupin (Lupinus angustifolius), an emerging health food: insights into plant-microbe interactions and legume evolution.</title>
        <authorList>
            <person name="Hane J.K."/>
            <person name="Ming Y."/>
            <person name="Kamphuis L.G."/>
            <person name="Nelson M.N."/>
            <person name="Garg G."/>
            <person name="Atkins C.A."/>
            <person name="Bayer P.E."/>
            <person name="Bravo A."/>
            <person name="Bringans S."/>
            <person name="Cannon S."/>
            <person name="Edwards D."/>
            <person name="Foley R."/>
            <person name="Gao L.L."/>
            <person name="Harrison M.J."/>
            <person name="Huang W."/>
            <person name="Hurgobin B."/>
            <person name="Li S."/>
            <person name="Liu C.W."/>
            <person name="McGrath A."/>
            <person name="Morahan G."/>
            <person name="Murray J."/>
            <person name="Weller J."/>
            <person name="Jian J."/>
            <person name="Singh K.B."/>
        </authorList>
    </citation>
    <scope>NUCLEOTIDE SEQUENCE [LARGE SCALE GENOMIC DNA]</scope>
    <source>
        <strain evidence="3">cv. Tanjil</strain>
        <tissue evidence="2">Whole plant</tissue>
    </source>
</reference>
<dbReference type="Gramene" id="OIW15433">
    <property type="protein sequence ID" value="OIW15433"/>
    <property type="gene ID" value="TanjilG_28632"/>
</dbReference>
<dbReference type="Proteomes" id="UP000188354">
    <property type="component" value="Chromosome LG03"/>
</dbReference>
<sequence>MSVASRVSSRSVVPNKSPRIVPISDDDMSVNPIPRRTSPHRIFTRVVKKGIHHGPDPVVVEADRRIIAFWARQKARV</sequence>
<protein>
    <submittedName>
        <fullName evidence="2">Uncharacterized protein</fullName>
    </submittedName>
</protein>
<feature type="compositionally biased region" description="Low complexity" evidence="1">
    <location>
        <begin position="1"/>
        <end position="13"/>
    </location>
</feature>
<evidence type="ECO:0000313" key="2">
    <source>
        <dbReference type="EMBL" id="OIW15433.1"/>
    </source>
</evidence>
<feature type="region of interest" description="Disordered" evidence="1">
    <location>
        <begin position="1"/>
        <end position="36"/>
    </location>
</feature>
<name>A0A4P1RPT7_LUPAN</name>
<evidence type="ECO:0000313" key="3">
    <source>
        <dbReference type="Proteomes" id="UP000188354"/>
    </source>
</evidence>
<evidence type="ECO:0000256" key="1">
    <source>
        <dbReference type="SAM" id="MobiDB-lite"/>
    </source>
</evidence>
<dbReference type="EMBL" id="CM007363">
    <property type="protein sequence ID" value="OIW15433.1"/>
    <property type="molecule type" value="Genomic_DNA"/>
</dbReference>